<dbReference type="SUPFAM" id="SSF64182">
    <property type="entry name" value="DHH phosphoesterases"/>
    <property type="match status" value="1"/>
</dbReference>
<dbReference type="PANTHER" id="PTHR47618">
    <property type="entry name" value="BIFUNCTIONAL OLIGORIBONUCLEASE AND PAP PHOSPHATASE NRNA"/>
    <property type="match status" value="1"/>
</dbReference>
<dbReference type="Gene3D" id="3.90.1640.10">
    <property type="entry name" value="inorganic pyrophosphatase (n-terminal core)"/>
    <property type="match status" value="1"/>
</dbReference>
<sequence length="363" mass="40184">MIASAKVTSNMALPRQTRSDQLLNVVKDYEHIAVVTHDNPDPDAVSAGWAVCRLIRKSLDRQPRLIGGGDILRAENRHMMNLLQPPIELMQQFQPQERTAAILVDCGLQVAGHLLTSPNVRTVAVIDHHQTGSKPDIPFVDIRPRMAASATMTSGYLREQKLEPGERLATALLYAIRTETCGNEFRHTREDRSVILWLTRFANPEWLAAIESAPLPRGYFADLVLALQNTFLYDQSAFCLLPRAEGQEIVGEVADLLIRCEGVEQVFCGAAIADDLLCSVRTENELDSAAELVQATLHGLGFGGGHIHRAGGKVSNISKRNFAGKLEDELRERWLKACKVNRKRGTRLISRKEIVGSLTGKVL</sequence>
<name>A0A1P8WGE6_9PLAN</name>
<dbReference type="AlphaFoldDB" id="A0A1P8WGE6"/>
<accession>A0A1P8WGE6</accession>
<keyword evidence="3" id="KW-1185">Reference proteome</keyword>
<dbReference type="Proteomes" id="UP000187735">
    <property type="component" value="Chromosome"/>
</dbReference>
<dbReference type="InterPro" id="IPR001667">
    <property type="entry name" value="DDH_dom"/>
</dbReference>
<feature type="domain" description="DDH" evidence="1">
    <location>
        <begin position="32"/>
        <end position="176"/>
    </location>
</feature>
<dbReference type="Pfam" id="PF01368">
    <property type="entry name" value="DHH"/>
    <property type="match status" value="1"/>
</dbReference>
<dbReference type="STRING" id="1891926.Fuma_02741"/>
<dbReference type="EMBL" id="CP017641">
    <property type="protein sequence ID" value="APZ93125.1"/>
    <property type="molecule type" value="Genomic_DNA"/>
</dbReference>
<evidence type="ECO:0000313" key="3">
    <source>
        <dbReference type="Proteomes" id="UP000187735"/>
    </source>
</evidence>
<dbReference type="InterPro" id="IPR038763">
    <property type="entry name" value="DHH_sf"/>
</dbReference>
<dbReference type="KEGG" id="fmr:Fuma_02741"/>
<organism evidence="2 3">
    <name type="scientific">Fuerstiella marisgermanici</name>
    <dbReference type="NCBI Taxonomy" id="1891926"/>
    <lineage>
        <taxon>Bacteria</taxon>
        <taxon>Pseudomonadati</taxon>
        <taxon>Planctomycetota</taxon>
        <taxon>Planctomycetia</taxon>
        <taxon>Planctomycetales</taxon>
        <taxon>Planctomycetaceae</taxon>
        <taxon>Fuerstiella</taxon>
    </lineage>
</organism>
<evidence type="ECO:0000313" key="2">
    <source>
        <dbReference type="EMBL" id="APZ93125.1"/>
    </source>
</evidence>
<evidence type="ECO:0000259" key="1">
    <source>
        <dbReference type="Pfam" id="PF01368"/>
    </source>
</evidence>
<dbReference type="PANTHER" id="PTHR47618:SF1">
    <property type="entry name" value="BIFUNCTIONAL OLIGORIBONUCLEASE AND PAP PHOSPHATASE NRNA"/>
    <property type="match status" value="1"/>
</dbReference>
<reference evidence="2 3" key="1">
    <citation type="journal article" date="2016" name="Front. Microbiol.">
        <title>Fuerstia marisgermanicae gen. nov., sp. nov., an Unusual Member of the Phylum Planctomycetes from the German Wadden Sea.</title>
        <authorList>
            <person name="Kohn T."/>
            <person name="Heuer A."/>
            <person name="Jogler M."/>
            <person name="Vollmers J."/>
            <person name="Boedeker C."/>
            <person name="Bunk B."/>
            <person name="Rast P."/>
            <person name="Borchert D."/>
            <person name="Glockner I."/>
            <person name="Freese H.M."/>
            <person name="Klenk H.P."/>
            <person name="Overmann J."/>
            <person name="Kaster A.K."/>
            <person name="Rohde M."/>
            <person name="Wiegand S."/>
            <person name="Jogler C."/>
        </authorList>
    </citation>
    <scope>NUCLEOTIDE SEQUENCE [LARGE SCALE GENOMIC DNA]</scope>
    <source>
        <strain evidence="2 3">NH11</strain>
    </source>
</reference>
<dbReference type="InterPro" id="IPR051319">
    <property type="entry name" value="Oligoribo/pAp-PDE_c-di-AMP_PDE"/>
</dbReference>
<proteinExistence type="predicted"/>
<gene>
    <name evidence="2" type="ORF">Fuma_02741</name>
</gene>
<protein>
    <submittedName>
        <fullName evidence="2">Putative manganese-dependent inorganic pyrophosphatase</fullName>
    </submittedName>
</protein>